<reference evidence="1 2" key="1">
    <citation type="submission" date="2023-08" db="EMBL/GenBank/DDBJ databases">
        <title>Black Yeasts Isolated from many extreme environments.</title>
        <authorList>
            <person name="Coleine C."/>
            <person name="Stajich J.E."/>
            <person name="Selbmann L."/>
        </authorList>
    </citation>
    <scope>NUCLEOTIDE SEQUENCE [LARGE SCALE GENOMIC DNA]</scope>
    <source>
        <strain evidence="1 2">CCFEE 536</strain>
    </source>
</reference>
<protein>
    <submittedName>
        <fullName evidence="1">Mitochondrial intermediate peptidase</fullName>
        <ecNumber evidence="1">3.4.24.59</ecNumber>
    </submittedName>
</protein>
<dbReference type="Gene3D" id="1.10.1370.10">
    <property type="entry name" value="Neurolysin, domain 3"/>
    <property type="match status" value="1"/>
</dbReference>
<sequence length="110" mass="12532">MAEGDRQKFVDISNDISRIGPEFVDDMAPAKPYINFESSRLKGMDPQVVRQLTRWGTVTLPTIGMPAAMALRTVEDPDTRREIYMANRTASKDSIHRLERLLQKRAELAK</sequence>
<accession>A0ABR0LKB0</accession>
<dbReference type="SUPFAM" id="SSF55486">
    <property type="entry name" value="Metalloproteases ('zincins'), catalytic domain"/>
    <property type="match status" value="1"/>
</dbReference>
<dbReference type="Proteomes" id="UP001357485">
    <property type="component" value="Unassembled WGS sequence"/>
</dbReference>
<proteinExistence type="predicted"/>
<comment type="caution">
    <text evidence="1">The sequence shown here is derived from an EMBL/GenBank/DDBJ whole genome shotgun (WGS) entry which is preliminary data.</text>
</comment>
<dbReference type="GO" id="GO:0004222">
    <property type="term" value="F:metalloendopeptidase activity"/>
    <property type="evidence" value="ECO:0007669"/>
    <property type="project" value="UniProtKB-EC"/>
</dbReference>
<dbReference type="EC" id="3.4.24.59" evidence="1"/>
<gene>
    <name evidence="1" type="primary">OCT1_2</name>
    <name evidence="1" type="ORF">LTR16_008552</name>
</gene>
<name>A0ABR0LKB0_9PEZI</name>
<keyword evidence="2" id="KW-1185">Reference proteome</keyword>
<evidence type="ECO:0000313" key="2">
    <source>
        <dbReference type="Proteomes" id="UP001357485"/>
    </source>
</evidence>
<dbReference type="EMBL" id="JAVRRA010018466">
    <property type="protein sequence ID" value="KAK5188212.1"/>
    <property type="molecule type" value="Genomic_DNA"/>
</dbReference>
<organism evidence="1 2">
    <name type="scientific">Cryomyces antarcticus</name>
    <dbReference type="NCBI Taxonomy" id="329879"/>
    <lineage>
        <taxon>Eukaryota</taxon>
        <taxon>Fungi</taxon>
        <taxon>Dikarya</taxon>
        <taxon>Ascomycota</taxon>
        <taxon>Pezizomycotina</taxon>
        <taxon>Dothideomycetes</taxon>
        <taxon>Dothideomycetes incertae sedis</taxon>
        <taxon>Cryomyces</taxon>
    </lineage>
</organism>
<feature type="non-terminal residue" evidence="1">
    <location>
        <position position="110"/>
    </location>
</feature>
<keyword evidence="1" id="KW-0378">Hydrolase</keyword>
<dbReference type="InterPro" id="IPR024077">
    <property type="entry name" value="Neurolysin/TOP_dom2"/>
</dbReference>
<evidence type="ECO:0000313" key="1">
    <source>
        <dbReference type="EMBL" id="KAK5188212.1"/>
    </source>
</evidence>